<evidence type="ECO:0000313" key="2">
    <source>
        <dbReference type="MGI" id="MGI:1923655"/>
    </source>
</evidence>
<dbReference type="VEuPathDB" id="HostDB:ENSMUSG00000031809"/>
<evidence type="ECO:0000313" key="3">
    <source>
        <dbReference type="Proteomes" id="UP000000589"/>
    </source>
</evidence>
<reference evidence="1 3" key="2">
    <citation type="journal article" date="2011" name="PLoS Biol.">
        <title>Modernizing reference genome assemblies.</title>
        <authorList>
            <person name="Church D.M."/>
            <person name="Schneider V.A."/>
            <person name="Graves T."/>
            <person name="Auger K."/>
            <person name="Cunningham F."/>
            <person name="Bouk N."/>
            <person name="Chen H.C."/>
            <person name="Agarwala R."/>
            <person name="McLaren W.M."/>
            <person name="Ritchie G.R."/>
            <person name="Albracht D."/>
            <person name="Kremitzki M."/>
            <person name="Rock S."/>
            <person name="Kotkiewicz H."/>
            <person name="Kremitzki C."/>
            <person name="Wollam A."/>
            <person name="Trani L."/>
            <person name="Fulton L."/>
            <person name="Fulton R."/>
            <person name="Matthews L."/>
            <person name="Whitehead S."/>
            <person name="Chow W."/>
            <person name="Torrance J."/>
            <person name="Dunn M."/>
            <person name="Harden G."/>
            <person name="Threadgold G."/>
            <person name="Wood J."/>
            <person name="Collins J."/>
            <person name="Heath P."/>
            <person name="Griffiths G."/>
            <person name="Pelan S."/>
            <person name="Grafham D."/>
            <person name="Eichler E.E."/>
            <person name="Weinstock G."/>
            <person name="Mardis E.R."/>
            <person name="Wilson R.K."/>
            <person name="Howe K."/>
            <person name="Flicek P."/>
            <person name="Hubbard T."/>
        </authorList>
    </citation>
    <scope>NUCLEOTIDE SEQUENCE [LARGE SCALE GENOMIC DNA]</scope>
    <source>
        <strain evidence="1 3">C57BL/6J</strain>
    </source>
</reference>
<accession>S4R1L4</accession>
<reference evidence="1" key="4">
    <citation type="submission" date="2025-09" db="UniProtKB">
        <authorList>
            <consortium name="Ensembl"/>
        </authorList>
    </citation>
    <scope>IDENTIFICATION</scope>
    <source>
        <strain evidence="1">C57BL/6J</strain>
    </source>
</reference>
<dbReference type="MGI" id="MGI:1923655">
    <property type="gene designation" value="1700018B08Rik"/>
</dbReference>
<keyword evidence="3" id="KW-1185">Reference proteome</keyword>
<protein>
    <submittedName>
        <fullName evidence="1">RIKEN cDNA 1700018B08 gene</fullName>
    </submittedName>
</protein>
<evidence type="ECO:0000313" key="1">
    <source>
        <dbReference type="Ensembl" id="ENSMUSP00000138269.2"/>
    </source>
</evidence>
<dbReference type="AlphaFoldDB" id="S4R1L4"/>
<gene>
    <name evidence="1 2" type="primary">1700018B08Rik</name>
</gene>
<proteinExistence type="predicted"/>
<organism evidence="1 3">
    <name type="scientific">Mus musculus</name>
    <name type="common">Mouse</name>
    <dbReference type="NCBI Taxonomy" id="10090"/>
    <lineage>
        <taxon>Eukaryota</taxon>
        <taxon>Metazoa</taxon>
        <taxon>Chordata</taxon>
        <taxon>Craniata</taxon>
        <taxon>Vertebrata</taxon>
        <taxon>Euteleostomi</taxon>
        <taxon>Mammalia</taxon>
        <taxon>Eutheria</taxon>
        <taxon>Euarchontoglires</taxon>
        <taxon>Glires</taxon>
        <taxon>Rodentia</taxon>
        <taxon>Myomorpha</taxon>
        <taxon>Muroidea</taxon>
        <taxon>Muridae</taxon>
        <taxon>Murinae</taxon>
        <taxon>Mus</taxon>
        <taxon>Mus</taxon>
    </lineage>
</organism>
<dbReference type="HOGENOM" id="CLU_2978550_0_0_1"/>
<dbReference type="ExpressionAtlas" id="S4R1L4">
    <property type="expression patterns" value="baseline and differential"/>
</dbReference>
<dbReference type="OrthoDB" id="9789756at2759"/>
<reference evidence="1 3" key="1">
    <citation type="journal article" date="2009" name="PLoS Biol.">
        <title>Lineage-specific biology revealed by a finished genome assembly of the mouse.</title>
        <authorList>
            <consortium name="Mouse Genome Sequencing Consortium"/>
            <person name="Church D.M."/>
            <person name="Goodstadt L."/>
            <person name="Hillier L.W."/>
            <person name="Zody M.C."/>
            <person name="Goldstein S."/>
            <person name="She X."/>
            <person name="Bult C.J."/>
            <person name="Agarwala R."/>
            <person name="Cherry J.L."/>
            <person name="DiCuccio M."/>
            <person name="Hlavina W."/>
            <person name="Kapustin Y."/>
            <person name="Meric P."/>
            <person name="Maglott D."/>
            <person name="Birtle Z."/>
            <person name="Marques A.C."/>
            <person name="Graves T."/>
            <person name="Zhou S."/>
            <person name="Teague B."/>
            <person name="Potamousis K."/>
            <person name="Churas C."/>
            <person name="Place M."/>
            <person name="Herschleb J."/>
            <person name="Runnheim R."/>
            <person name="Forrest D."/>
            <person name="Amos-Landgraf J."/>
            <person name="Schwartz D.C."/>
            <person name="Cheng Z."/>
            <person name="Lindblad-Toh K."/>
            <person name="Eichler E.E."/>
            <person name="Ponting C.P."/>
        </authorList>
    </citation>
    <scope>NUCLEOTIDE SEQUENCE [LARGE SCALE GENOMIC DNA]</scope>
    <source>
        <strain evidence="1 3">C57BL/6J</strain>
    </source>
</reference>
<dbReference type="Ensembl" id="ENSMUST00000182739.8">
    <property type="protein sequence ID" value="ENSMUSP00000138269.2"/>
    <property type="gene ID" value="ENSMUSG00000031809.11"/>
</dbReference>
<dbReference type="GeneTree" id="ENSGT00390000003910"/>
<reference evidence="1" key="3">
    <citation type="submission" date="2025-08" db="UniProtKB">
        <authorList>
            <consortium name="Ensembl"/>
        </authorList>
    </citation>
    <scope>IDENTIFICATION</scope>
    <source>
        <strain evidence="1">C57BL/6J</strain>
    </source>
</reference>
<dbReference type="Bgee" id="ENSMUSG00000031809">
    <property type="expression patterns" value="Expressed in spermatid and 11 other cell types or tissues"/>
</dbReference>
<name>S4R1L4_MOUSE</name>
<dbReference type="AGR" id="MGI:1923655"/>
<dbReference type="Proteomes" id="UP000000589">
    <property type="component" value="Chromosome 8"/>
</dbReference>
<sequence>MSGAGLQAWLYPGFVSDLWKGCVHHGSVGVLRPPHCSPGVCVLPMLHQVWGPPACAPG</sequence>